<feature type="region of interest" description="Disordered" evidence="1">
    <location>
        <begin position="42"/>
        <end position="149"/>
    </location>
</feature>
<evidence type="ECO:0000313" key="3">
    <source>
        <dbReference type="EMBL" id="KXS33721.1"/>
    </source>
</evidence>
<dbReference type="Gene3D" id="3.30.750.140">
    <property type="match status" value="1"/>
</dbReference>
<dbReference type="PANTHER" id="PTHR37533">
    <property type="entry name" value="FLAGELLAR HOOK-LENGTH CONTROL PROTEIN"/>
    <property type="match status" value="1"/>
</dbReference>
<feature type="region of interest" description="Disordered" evidence="1">
    <location>
        <begin position="174"/>
        <end position="207"/>
    </location>
</feature>
<dbReference type="InterPro" id="IPR021136">
    <property type="entry name" value="Flagellar_hook_control-like_C"/>
</dbReference>
<evidence type="ECO:0000256" key="1">
    <source>
        <dbReference type="SAM" id="MobiDB-lite"/>
    </source>
</evidence>
<dbReference type="Pfam" id="PF02120">
    <property type="entry name" value="Flg_hook"/>
    <property type="match status" value="1"/>
</dbReference>
<keyword evidence="3" id="KW-0969">Cilium</keyword>
<dbReference type="Proteomes" id="UP000070578">
    <property type="component" value="Unassembled WGS sequence"/>
</dbReference>
<proteinExistence type="predicted"/>
<accession>A0A139BXR2</accession>
<keyword evidence="3" id="KW-0282">Flagellum</keyword>
<feature type="domain" description="Flagellar hook-length control protein-like C-terminal" evidence="2">
    <location>
        <begin position="285"/>
        <end position="362"/>
    </location>
</feature>
<gene>
    <name evidence="3" type="ORF">AWT59_0111</name>
</gene>
<dbReference type="InterPro" id="IPR038610">
    <property type="entry name" value="FliK-like_C_sf"/>
</dbReference>
<sequence>MTKLTVINQLSAPAVSAKTPPNSGVSGTHAAGFFGELLAQQVESNPPVTAEPAQANPAPGKAVPGTRTIASNNTPTDLNPAAPDTPADLPGNMLALLQPAQEANRPGTKDIPKGKTTDSNTVAEAKKTSTQSTPADLYGNASLLPPQEIRTPDTATLSGDARLTKGVVAKPGATELTTPLNDTQAAKDAPVADMVKSQAAPSSDKALAPEHLSANAGKLAETPQGTGLEKTAAQPAQNFATLHTPNLPNGAPSSTVHPATLPQSVSTPLASDGWADEFTQKISWMSTNQNNQVAELHLNPPDLGPLNVVLKVTDNQATATFTSPHSAVREAVENALPKLRETLADNGITLGNTTVSDQPQRDGNTGAFFGQQSNERGGRWVTHHVDGAENAARPTGPPNTGRRHNGMVDTFA</sequence>
<evidence type="ECO:0000313" key="4">
    <source>
        <dbReference type="Proteomes" id="UP000070578"/>
    </source>
</evidence>
<reference evidence="3 4" key="1">
    <citation type="submission" date="2016-02" db="EMBL/GenBank/DDBJ databases">
        <authorList>
            <person name="Wen L."/>
            <person name="He K."/>
            <person name="Yang H."/>
        </authorList>
    </citation>
    <scope>NUCLEOTIDE SEQUENCE [LARGE SCALE GENOMIC DNA]</scope>
    <source>
        <strain evidence="3">ShG14-8</strain>
    </source>
</reference>
<feature type="compositionally biased region" description="Polar residues" evidence="1">
    <location>
        <begin position="117"/>
        <end position="134"/>
    </location>
</feature>
<dbReference type="InterPro" id="IPR052563">
    <property type="entry name" value="FliK"/>
</dbReference>
<reference evidence="3 4" key="2">
    <citation type="submission" date="2016-03" db="EMBL/GenBank/DDBJ databases">
        <title>New uncultured bacterium of the family Gallionellaceae from acid mine drainage: description and reconstruction of genome based on metagenomic analysis of microbial community.</title>
        <authorList>
            <person name="Kadnikov V."/>
            <person name="Ivasenko D."/>
            <person name="Beletsky A."/>
            <person name="Mardanov A."/>
            <person name="Danilova E."/>
            <person name="Pimenov N."/>
            <person name="Karnachuk O."/>
            <person name="Ravin N."/>
        </authorList>
    </citation>
    <scope>NUCLEOTIDE SEQUENCE [LARGE SCALE GENOMIC DNA]</scope>
    <source>
        <strain evidence="3">ShG14-8</strain>
    </source>
</reference>
<comment type="caution">
    <text evidence="3">The sequence shown here is derived from an EMBL/GenBank/DDBJ whole genome shotgun (WGS) entry which is preliminary data.</text>
</comment>
<dbReference type="PANTHER" id="PTHR37533:SF2">
    <property type="entry name" value="FLAGELLAR HOOK-LENGTH CONTROL PROTEIN"/>
    <property type="match status" value="1"/>
</dbReference>
<dbReference type="CDD" id="cd17470">
    <property type="entry name" value="T3SS_Flik_C"/>
    <property type="match status" value="1"/>
</dbReference>
<feature type="region of interest" description="Disordered" evidence="1">
    <location>
        <begin position="241"/>
        <end position="268"/>
    </location>
</feature>
<feature type="compositionally biased region" description="Polar residues" evidence="1">
    <location>
        <begin position="350"/>
        <end position="363"/>
    </location>
</feature>
<organism evidence="3 4">
    <name type="scientific">Candidatus Gallionella acididurans</name>
    <dbReference type="NCBI Taxonomy" id="1796491"/>
    <lineage>
        <taxon>Bacteria</taxon>
        <taxon>Pseudomonadati</taxon>
        <taxon>Pseudomonadota</taxon>
        <taxon>Betaproteobacteria</taxon>
        <taxon>Nitrosomonadales</taxon>
        <taxon>Gallionellaceae</taxon>
        <taxon>Gallionella</taxon>
    </lineage>
</organism>
<protein>
    <submittedName>
        <fullName evidence="3">Flagellar hook-length control protein-like, C-terminal domain</fullName>
    </submittedName>
</protein>
<dbReference type="AlphaFoldDB" id="A0A139BXR2"/>
<evidence type="ECO:0000259" key="2">
    <source>
        <dbReference type="Pfam" id="PF02120"/>
    </source>
</evidence>
<dbReference type="EMBL" id="LSLI01000002">
    <property type="protein sequence ID" value="KXS33721.1"/>
    <property type="molecule type" value="Genomic_DNA"/>
</dbReference>
<feature type="compositionally biased region" description="Basic and acidic residues" evidence="1">
    <location>
        <begin position="107"/>
        <end position="116"/>
    </location>
</feature>
<name>A0A139BXR2_9PROT</name>
<feature type="region of interest" description="Disordered" evidence="1">
    <location>
        <begin position="350"/>
        <end position="412"/>
    </location>
</feature>
<keyword evidence="3" id="KW-0966">Cell projection</keyword>
<feature type="compositionally biased region" description="Polar residues" evidence="1">
    <location>
        <begin position="68"/>
        <end position="77"/>
    </location>
</feature>
<feature type="compositionally biased region" description="Polar residues" evidence="1">
    <location>
        <begin position="175"/>
        <end position="184"/>
    </location>
</feature>